<dbReference type="PROSITE" id="PS51898">
    <property type="entry name" value="TYR_RECOMBINASE"/>
    <property type="match status" value="1"/>
</dbReference>
<proteinExistence type="inferred from homology"/>
<protein>
    <submittedName>
        <fullName evidence="7">Tyrosine-type recombinase/integrase</fullName>
    </submittedName>
</protein>
<evidence type="ECO:0000313" key="8">
    <source>
        <dbReference type="Proteomes" id="UP001365846"/>
    </source>
</evidence>
<evidence type="ECO:0000259" key="6">
    <source>
        <dbReference type="PROSITE" id="PS51898"/>
    </source>
</evidence>
<keyword evidence="4" id="KW-0233">DNA recombination</keyword>
<gene>
    <name evidence="7" type="ORF">WKW77_10090</name>
</gene>
<keyword evidence="2" id="KW-0229">DNA integration</keyword>
<keyword evidence="3" id="KW-0238">DNA-binding</keyword>
<dbReference type="CDD" id="cd00801">
    <property type="entry name" value="INT_P4_C"/>
    <property type="match status" value="1"/>
</dbReference>
<dbReference type="PANTHER" id="PTHR30629:SF2">
    <property type="entry name" value="PROPHAGE INTEGRASE INTS-RELATED"/>
    <property type="match status" value="1"/>
</dbReference>
<comment type="caution">
    <text evidence="7">The sequence shown here is derived from an EMBL/GenBank/DDBJ whole genome shotgun (WGS) entry which is preliminary data.</text>
</comment>
<dbReference type="Pfam" id="PF00589">
    <property type="entry name" value="Phage_integrase"/>
    <property type="match status" value="1"/>
</dbReference>
<dbReference type="Gene3D" id="1.10.150.130">
    <property type="match status" value="1"/>
</dbReference>
<dbReference type="InterPro" id="IPR050808">
    <property type="entry name" value="Phage_Integrase"/>
</dbReference>
<dbReference type="Pfam" id="PF22022">
    <property type="entry name" value="Phage_int_M"/>
    <property type="match status" value="1"/>
</dbReference>
<dbReference type="InterPro" id="IPR011010">
    <property type="entry name" value="DNA_brk_join_enz"/>
</dbReference>
<dbReference type="Gene3D" id="1.10.443.10">
    <property type="entry name" value="Intergrase catalytic core"/>
    <property type="match status" value="1"/>
</dbReference>
<dbReference type="Proteomes" id="UP001365846">
    <property type="component" value="Unassembled WGS sequence"/>
</dbReference>
<organism evidence="7 8">
    <name type="scientific">Variovorax ureilyticus</name>
    <dbReference type="NCBI Taxonomy" id="1836198"/>
    <lineage>
        <taxon>Bacteria</taxon>
        <taxon>Pseudomonadati</taxon>
        <taxon>Pseudomonadota</taxon>
        <taxon>Betaproteobacteria</taxon>
        <taxon>Burkholderiales</taxon>
        <taxon>Comamonadaceae</taxon>
        <taxon>Variovorax</taxon>
    </lineage>
</organism>
<name>A0ABU8VEI9_9BURK</name>
<keyword evidence="8" id="KW-1185">Reference proteome</keyword>
<dbReference type="InterPro" id="IPR025166">
    <property type="entry name" value="Integrase_DNA_bind_dom"/>
</dbReference>
<dbReference type="RefSeq" id="WP_340356699.1">
    <property type="nucleotide sequence ID" value="NZ_JBBKZU010000003.1"/>
</dbReference>
<dbReference type="InterPro" id="IPR053876">
    <property type="entry name" value="Phage_int_M"/>
</dbReference>
<dbReference type="EMBL" id="JBBKZU010000003">
    <property type="protein sequence ID" value="MEJ8811415.1"/>
    <property type="molecule type" value="Genomic_DNA"/>
</dbReference>
<comment type="similarity">
    <text evidence="1">Belongs to the 'phage' integrase family.</text>
</comment>
<dbReference type="SUPFAM" id="SSF56349">
    <property type="entry name" value="DNA breaking-rejoining enzymes"/>
    <property type="match status" value="1"/>
</dbReference>
<dbReference type="Pfam" id="PF13356">
    <property type="entry name" value="Arm-DNA-bind_3"/>
    <property type="match status" value="1"/>
</dbReference>
<evidence type="ECO:0000256" key="2">
    <source>
        <dbReference type="ARBA" id="ARBA00022908"/>
    </source>
</evidence>
<feature type="coiled-coil region" evidence="5">
    <location>
        <begin position="86"/>
        <end position="113"/>
    </location>
</feature>
<evidence type="ECO:0000313" key="7">
    <source>
        <dbReference type="EMBL" id="MEJ8811415.1"/>
    </source>
</evidence>
<evidence type="ECO:0000256" key="5">
    <source>
        <dbReference type="SAM" id="Coils"/>
    </source>
</evidence>
<dbReference type="InterPro" id="IPR002104">
    <property type="entry name" value="Integrase_catalytic"/>
</dbReference>
<reference evidence="7 8" key="1">
    <citation type="submission" date="2024-03" db="EMBL/GenBank/DDBJ databases">
        <title>Novel species of the genus Variovorax.</title>
        <authorList>
            <person name="Liu Q."/>
            <person name="Xin Y.-H."/>
        </authorList>
    </citation>
    <scope>NUCLEOTIDE SEQUENCE [LARGE SCALE GENOMIC DNA]</scope>
    <source>
        <strain evidence="7 8">KACC 18899</strain>
    </source>
</reference>
<feature type="domain" description="Tyr recombinase" evidence="6">
    <location>
        <begin position="230"/>
        <end position="455"/>
    </location>
</feature>
<dbReference type="InterPro" id="IPR010998">
    <property type="entry name" value="Integrase_recombinase_N"/>
</dbReference>
<accession>A0ABU8VEI9</accession>
<sequence length="468" mass="52581">MATITIKALEAATKPRAEEWKFTVEKNLYVRVAPDGVRTWLVRYVVDGRQRQARLPKPYGMGPGCMSLADALGENQRIQSLARAGVDFQEQAIEAIEKERAEAAERRAAAERERAALLPFADLFDAWLDAGVKRKDGNDELRRAFNKDVLPAIGSKPVKHITESDLRALLLAIVARGRNRMAVRVYRDLVQLFAWAEKRQPWRALLIEQNPAALVNIETIVAAHYNLDDTRKRRLSPAELRELRDILARMGADRAAAENKRAVAHGLTEASQIALWLCLSTMCRIGELLQARWEHVDLANGVWTIPEANTKQTNAAQDDHIVFLSPFAVRQFESLLRIRKKDSKWCFPARSAEAGDRHIDLKTVSKQIGDRQMMFKERKALKNRRNDNSLVLSKGSTGEWTPHDLRRTGATMMQAAGVNPDVVDRCLNHVLPGGSKARPSYLQHDYAPEKASAWDVLGREIEAALAAV</sequence>
<dbReference type="PANTHER" id="PTHR30629">
    <property type="entry name" value="PROPHAGE INTEGRASE"/>
    <property type="match status" value="1"/>
</dbReference>
<evidence type="ECO:0000256" key="4">
    <source>
        <dbReference type="ARBA" id="ARBA00023172"/>
    </source>
</evidence>
<dbReference type="Gene3D" id="3.30.160.390">
    <property type="entry name" value="Integrase, DNA-binding domain"/>
    <property type="match status" value="1"/>
</dbReference>
<dbReference type="InterPro" id="IPR013762">
    <property type="entry name" value="Integrase-like_cat_sf"/>
</dbReference>
<evidence type="ECO:0000256" key="1">
    <source>
        <dbReference type="ARBA" id="ARBA00008857"/>
    </source>
</evidence>
<dbReference type="InterPro" id="IPR038488">
    <property type="entry name" value="Integrase_DNA-bd_sf"/>
</dbReference>
<keyword evidence="5" id="KW-0175">Coiled coil</keyword>
<evidence type="ECO:0000256" key="3">
    <source>
        <dbReference type="ARBA" id="ARBA00023125"/>
    </source>
</evidence>